<reference evidence="3" key="1">
    <citation type="journal article" date="2019" name="Int. J. Syst. Evol. Microbiol.">
        <title>The Global Catalogue of Microorganisms (GCM) 10K type strain sequencing project: providing services to taxonomists for standard genome sequencing and annotation.</title>
        <authorList>
            <consortium name="The Broad Institute Genomics Platform"/>
            <consortium name="The Broad Institute Genome Sequencing Center for Infectious Disease"/>
            <person name="Wu L."/>
            <person name="Ma J."/>
        </authorList>
    </citation>
    <scope>NUCLEOTIDE SEQUENCE [LARGE SCALE GENOMIC DNA]</scope>
    <source>
        <strain evidence="3">CCM 2050</strain>
    </source>
</reference>
<protein>
    <submittedName>
        <fullName evidence="2">UDP-4-amino-4, 6-dideoxy-N-acetyl-beta-L-altrosamine N-acetyltransferase</fullName>
        <ecNumber evidence="2">2.3.1.202</ecNumber>
    </submittedName>
</protein>
<dbReference type="EMBL" id="JBHSTZ010000003">
    <property type="protein sequence ID" value="MFC6379992.1"/>
    <property type="molecule type" value="Genomic_DNA"/>
</dbReference>
<dbReference type="RefSeq" id="WP_201564711.1">
    <property type="nucleotide sequence ID" value="NZ_CAJGZK010000042.1"/>
</dbReference>
<sequence>MIVDTQSFGKVKLLNFTTLSYESEMQILEMRNHPKVRAQMHSQDIIDEHSHLKFIESLQNNAEKQYFMVEYRQSIVGVIYFTDIDQTKQSAVFGVYANLYEKVDKAGSILMESALAFFDSCMELKVISLEVYESNTIAVNLYIKFGFSVVDSFDQNGEKVMTMQLTKPSTKNDL</sequence>
<evidence type="ECO:0000313" key="2">
    <source>
        <dbReference type="EMBL" id="MFC6379992.1"/>
    </source>
</evidence>
<keyword evidence="2" id="KW-0808">Transferase</keyword>
<accession>A0ABW1W589</accession>
<dbReference type="SUPFAM" id="SSF55729">
    <property type="entry name" value="Acyl-CoA N-acyltransferases (Nat)"/>
    <property type="match status" value="1"/>
</dbReference>
<dbReference type="EC" id="2.3.1.202" evidence="2"/>
<feature type="domain" description="N-acetyltransferase" evidence="1">
    <location>
        <begin position="14"/>
        <end position="168"/>
    </location>
</feature>
<dbReference type="InterPro" id="IPR000182">
    <property type="entry name" value="GNAT_dom"/>
</dbReference>
<proteinExistence type="predicted"/>
<dbReference type="Pfam" id="PF00583">
    <property type="entry name" value="Acetyltransf_1"/>
    <property type="match status" value="1"/>
</dbReference>
<evidence type="ECO:0000313" key="3">
    <source>
        <dbReference type="Proteomes" id="UP001596264"/>
    </source>
</evidence>
<organism evidence="2 3">
    <name type="scientific">Psychrobacter glacincola</name>
    <dbReference type="NCBI Taxonomy" id="56810"/>
    <lineage>
        <taxon>Bacteria</taxon>
        <taxon>Pseudomonadati</taxon>
        <taxon>Pseudomonadota</taxon>
        <taxon>Gammaproteobacteria</taxon>
        <taxon>Moraxellales</taxon>
        <taxon>Moraxellaceae</taxon>
        <taxon>Psychrobacter</taxon>
    </lineage>
</organism>
<keyword evidence="3" id="KW-1185">Reference proteome</keyword>
<gene>
    <name evidence="2" type="primary">pseH</name>
    <name evidence="2" type="ORF">ACFP58_00655</name>
</gene>
<dbReference type="GO" id="GO:0016746">
    <property type="term" value="F:acyltransferase activity"/>
    <property type="evidence" value="ECO:0007669"/>
    <property type="project" value="UniProtKB-KW"/>
</dbReference>
<name>A0ABW1W589_9GAMM</name>
<dbReference type="InterPro" id="IPR016181">
    <property type="entry name" value="Acyl_CoA_acyltransferase"/>
</dbReference>
<dbReference type="Gene3D" id="3.40.630.30">
    <property type="match status" value="1"/>
</dbReference>
<keyword evidence="2" id="KW-0012">Acyltransferase</keyword>
<dbReference type="InterPro" id="IPR020036">
    <property type="entry name" value="PseH"/>
</dbReference>
<dbReference type="NCBIfam" id="TIGR03585">
    <property type="entry name" value="PseH"/>
    <property type="match status" value="1"/>
</dbReference>
<dbReference type="Proteomes" id="UP001596264">
    <property type="component" value="Unassembled WGS sequence"/>
</dbReference>
<comment type="caution">
    <text evidence="2">The sequence shown here is derived from an EMBL/GenBank/DDBJ whole genome shotgun (WGS) entry which is preliminary data.</text>
</comment>
<dbReference type="PROSITE" id="PS51186">
    <property type="entry name" value="GNAT"/>
    <property type="match status" value="1"/>
</dbReference>
<evidence type="ECO:0000259" key="1">
    <source>
        <dbReference type="PROSITE" id="PS51186"/>
    </source>
</evidence>